<dbReference type="GO" id="GO:0000160">
    <property type="term" value="P:phosphorelay signal transduction system"/>
    <property type="evidence" value="ECO:0007669"/>
    <property type="project" value="UniProtKB-KW"/>
</dbReference>
<keyword evidence="4" id="KW-1185">Reference proteome</keyword>
<organism evidence="3 4">
    <name type="scientific">Primorskyibacter flagellatus</name>
    <dbReference type="NCBI Taxonomy" id="1387277"/>
    <lineage>
        <taxon>Bacteria</taxon>
        <taxon>Pseudomonadati</taxon>
        <taxon>Pseudomonadota</taxon>
        <taxon>Alphaproteobacteria</taxon>
        <taxon>Rhodobacterales</taxon>
        <taxon>Roseobacteraceae</taxon>
        <taxon>Primorskyibacter</taxon>
    </lineage>
</organism>
<evidence type="ECO:0000313" key="3">
    <source>
        <dbReference type="EMBL" id="GGE45714.1"/>
    </source>
</evidence>
<dbReference type="Gene3D" id="1.20.120.160">
    <property type="entry name" value="HPT domain"/>
    <property type="match status" value="1"/>
</dbReference>
<keyword evidence="1" id="KW-0902">Two-component regulatory system</keyword>
<sequence length="107" mass="11677">MIDWTKVTELADDIGHDSLEEVLDLFLQDVETAMQTIALAEDLEAALHFVKGCALNLGFAAFADLCSEGEARAARGDPDSVDIAGLARAYRESRDLFLSEYRARLAA</sequence>
<dbReference type="Pfam" id="PF01627">
    <property type="entry name" value="Hpt"/>
    <property type="match status" value="1"/>
</dbReference>
<gene>
    <name evidence="3" type="ORF">GCM10011360_36120</name>
</gene>
<name>A0A917ADT9_9RHOB</name>
<protein>
    <recommendedName>
        <fullName evidence="2">HPt domain-containing protein</fullName>
    </recommendedName>
</protein>
<dbReference type="EMBL" id="BMFJ01000002">
    <property type="protein sequence ID" value="GGE45714.1"/>
    <property type="molecule type" value="Genomic_DNA"/>
</dbReference>
<accession>A0A917ADT9</accession>
<evidence type="ECO:0000256" key="1">
    <source>
        <dbReference type="ARBA" id="ARBA00023012"/>
    </source>
</evidence>
<evidence type="ECO:0000259" key="2">
    <source>
        <dbReference type="Pfam" id="PF01627"/>
    </source>
</evidence>
<reference evidence="4" key="1">
    <citation type="journal article" date="2019" name="Int. J. Syst. Evol. Microbiol.">
        <title>The Global Catalogue of Microorganisms (GCM) 10K type strain sequencing project: providing services to taxonomists for standard genome sequencing and annotation.</title>
        <authorList>
            <consortium name="The Broad Institute Genomics Platform"/>
            <consortium name="The Broad Institute Genome Sequencing Center for Infectious Disease"/>
            <person name="Wu L."/>
            <person name="Ma J."/>
        </authorList>
    </citation>
    <scope>NUCLEOTIDE SEQUENCE [LARGE SCALE GENOMIC DNA]</scope>
    <source>
        <strain evidence="4">CGMCC 1.12664</strain>
    </source>
</reference>
<feature type="domain" description="HPt" evidence="2">
    <location>
        <begin position="21"/>
        <end position="91"/>
    </location>
</feature>
<dbReference type="RefSeq" id="WP_188479209.1">
    <property type="nucleotide sequence ID" value="NZ_BMFJ01000002.1"/>
</dbReference>
<dbReference type="GO" id="GO:0004672">
    <property type="term" value="F:protein kinase activity"/>
    <property type="evidence" value="ECO:0007669"/>
    <property type="project" value="UniProtKB-ARBA"/>
</dbReference>
<comment type="caution">
    <text evidence="3">The sequence shown here is derived from an EMBL/GenBank/DDBJ whole genome shotgun (WGS) entry which is preliminary data.</text>
</comment>
<dbReference type="AlphaFoldDB" id="A0A917ADT9"/>
<proteinExistence type="predicted"/>
<evidence type="ECO:0000313" key="4">
    <source>
        <dbReference type="Proteomes" id="UP000612855"/>
    </source>
</evidence>
<dbReference type="SUPFAM" id="SSF47226">
    <property type="entry name" value="Histidine-containing phosphotransfer domain, HPT domain"/>
    <property type="match status" value="1"/>
</dbReference>
<dbReference type="InterPro" id="IPR008207">
    <property type="entry name" value="Sig_transdc_His_kin_Hpt_dom"/>
</dbReference>
<dbReference type="Proteomes" id="UP000612855">
    <property type="component" value="Unassembled WGS sequence"/>
</dbReference>
<dbReference type="InterPro" id="IPR036641">
    <property type="entry name" value="HPT_dom_sf"/>
</dbReference>